<reference evidence="2" key="1">
    <citation type="submission" date="2023-03" db="EMBL/GenBank/DDBJ databases">
        <authorList>
            <person name="Julca I."/>
        </authorList>
    </citation>
    <scope>NUCLEOTIDE SEQUENCE</scope>
</reference>
<dbReference type="SUPFAM" id="SSF52540">
    <property type="entry name" value="P-loop containing nucleoside triphosphate hydrolases"/>
    <property type="match status" value="1"/>
</dbReference>
<evidence type="ECO:0000313" key="3">
    <source>
        <dbReference type="Proteomes" id="UP001161247"/>
    </source>
</evidence>
<dbReference type="AlphaFoldDB" id="A0AAV1C3I2"/>
<dbReference type="Gene3D" id="3.80.10.10">
    <property type="entry name" value="Ribonuclease Inhibitor"/>
    <property type="match status" value="1"/>
</dbReference>
<dbReference type="EMBL" id="OX459118">
    <property type="protein sequence ID" value="CAI9089618.1"/>
    <property type="molecule type" value="Genomic_DNA"/>
</dbReference>
<keyword evidence="3" id="KW-1185">Reference proteome</keyword>
<dbReference type="GO" id="GO:0043531">
    <property type="term" value="F:ADP binding"/>
    <property type="evidence" value="ECO:0007669"/>
    <property type="project" value="InterPro"/>
</dbReference>
<accession>A0AAV1C3I2</accession>
<dbReference type="PANTHER" id="PTHR15140">
    <property type="entry name" value="TUBULIN-SPECIFIC CHAPERONE E"/>
    <property type="match status" value="1"/>
</dbReference>
<dbReference type="InterPro" id="IPR027417">
    <property type="entry name" value="P-loop_NTPase"/>
</dbReference>
<dbReference type="InterPro" id="IPR042197">
    <property type="entry name" value="Apaf_helical"/>
</dbReference>
<dbReference type="PANTHER" id="PTHR15140:SF33">
    <property type="entry name" value="LATE BLIGHT RESISTANCE PROTEIN HOMOLOG R1A-3 ISOFORM X1"/>
    <property type="match status" value="1"/>
</dbReference>
<keyword evidence="1" id="KW-0433">Leucine-rich repeat</keyword>
<name>A0AAV1C3I2_OLDCO</name>
<gene>
    <name evidence="2" type="ORF">OLC1_LOCUS1937</name>
</gene>
<proteinExistence type="predicted"/>
<evidence type="ECO:0000313" key="2">
    <source>
        <dbReference type="EMBL" id="CAI9089618.1"/>
    </source>
</evidence>
<dbReference type="InterPro" id="IPR032675">
    <property type="entry name" value="LRR_dom_sf"/>
</dbReference>
<dbReference type="SUPFAM" id="SSF52058">
    <property type="entry name" value="L domain-like"/>
    <property type="match status" value="1"/>
</dbReference>
<dbReference type="Gene3D" id="1.10.8.430">
    <property type="entry name" value="Helical domain of apoptotic protease-activating factors"/>
    <property type="match status" value="1"/>
</dbReference>
<organism evidence="2 3">
    <name type="scientific">Oldenlandia corymbosa var. corymbosa</name>
    <dbReference type="NCBI Taxonomy" id="529605"/>
    <lineage>
        <taxon>Eukaryota</taxon>
        <taxon>Viridiplantae</taxon>
        <taxon>Streptophyta</taxon>
        <taxon>Embryophyta</taxon>
        <taxon>Tracheophyta</taxon>
        <taxon>Spermatophyta</taxon>
        <taxon>Magnoliopsida</taxon>
        <taxon>eudicotyledons</taxon>
        <taxon>Gunneridae</taxon>
        <taxon>Pentapetalae</taxon>
        <taxon>asterids</taxon>
        <taxon>lamiids</taxon>
        <taxon>Gentianales</taxon>
        <taxon>Rubiaceae</taxon>
        <taxon>Rubioideae</taxon>
        <taxon>Spermacoceae</taxon>
        <taxon>Hedyotis-Oldenlandia complex</taxon>
        <taxon>Oldenlandia</taxon>
    </lineage>
</organism>
<evidence type="ECO:0000256" key="1">
    <source>
        <dbReference type="ARBA" id="ARBA00022614"/>
    </source>
</evidence>
<protein>
    <submittedName>
        <fullName evidence="2">OLC1v1024223C1</fullName>
    </submittedName>
</protein>
<sequence>MVANREPHSLSPLIKNESLGILQKKLFPEKEWPPALLEPRMQIAEFCNGLPLMIVTVAGLLAAKERGTWKEIMNGLGSGTVSSTEQFMATMEFGYKHLPDHLKAETLLSIVCGIYERSIGFCEKVEFGFCLPGSLRRLTLSRFGLPWRKISTIGKLPNLEVLKLQDSCLSGDTLDLKDVEFPELRFLKLSRLDIKCWTAPDDQHASLQKLVLDNFSNLEEIPSCLEYGPNFR</sequence>
<dbReference type="Proteomes" id="UP001161247">
    <property type="component" value="Chromosome 1"/>
</dbReference>